<dbReference type="InterPro" id="IPR011059">
    <property type="entry name" value="Metal-dep_hydrolase_composite"/>
</dbReference>
<reference evidence="4 5" key="1">
    <citation type="submission" date="2023-07" db="EMBL/GenBank/DDBJ databases">
        <title>Sorghum-associated microbial communities from plants grown in Nebraska, USA.</title>
        <authorList>
            <person name="Schachtman D."/>
        </authorList>
    </citation>
    <scope>NUCLEOTIDE SEQUENCE [LARGE SCALE GENOMIC DNA]</scope>
    <source>
        <strain evidence="4 5">BE240</strain>
    </source>
</reference>
<dbReference type="InterPro" id="IPR050287">
    <property type="entry name" value="MTA/SAH_deaminase"/>
</dbReference>
<proteinExistence type="inferred from homology"/>
<protein>
    <submittedName>
        <fullName evidence="4">Cytosine/adenosine deaminase-related metal-dependent hydrolase</fullName>
    </submittedName>
</protein>
<keyword evidence="2 4" id="KW-0378">Hydrolase</keyword>
<gene>
    <name evidence="4" type="ORF">J2X09_002673</name>
</gene>
<evidence type="ECO:0000313" key="5">
    <source>
        <dbReference type="Proteomes" id="UP001265550"/>
    </source>
</evidence>
<dbReference type="Gene3D" id="3.20.20.140">
    <property type="entry name" value="Metal-dependent hydrolases"/>
    <property type="match status" value="1"/>
</dbReference>
<dbReference type="PANTHER" id="PTHR43794:SF11">
    <property type="entry name" value="AMIDOHYDROLASE-RELATED DOMAIN-CONTAINING PROTEIN"/>
    <property type="match status" value="1"/>
</dbReference>
<name>A0ABU1VBT8_9BURK</name>
<dbReference type="Gene3D" id="2.30.40.10">
    <property type="entry name" value="Urease, subunit C, domain 1"/>
    <property type="match status" value="1"/>
</dbReference>
<dbReference type="InterPro" id="IPR032466">
    <property type="entry name" value="Metal_Hydrolase"/>
</dbReference>
<evidence type="ECO:0000259" key="3">
    <source>
        <dbReference type="Pfam" id="PF01979"/>
    </source>
</evidence>
<evidence type="ECO:0000256" key="1">
    <source>
        <dbReference type="ARBA" id="ARBA00006745"/>
    </source>
</evidence>
<comment type="caution">
    <text evidence="4">The sequence shown here is derived from an EMBL/GenBank/DDBJ whole genome shotgun (WGS) entry which is preliminary data.</text>
</comment>
<dbReference type="EMBL" id="JAVDWE010000007">
    <property type="protein sequence ID" value="MDR7094929.1"/>
    <property type="molecule type" value="Genomic_DNA"/>
</dbReference>
<evidence type="ECO:0000313" key="4">
    <source>
        <dbReference type="EMBL" id="MDR7094929.1"/>
    </source>
</evidence>
<dbReference type="InterPro" id="IPR006680">
    <property type="entry name" value="Amidohydro-rel"/>
</dbReference>
<accession>A0ABU1VBT8</accession>
<dbReference type="SUPFAM" id="SSF51556">
    <property type="entry name" value="Metallo-dependent hydrolases"/>
    <property type="match status" value="1"/>
</dbReference>
<dbReference type="Proteomes" id="UP001265550">
    <property type="component" value="Unassembled WGS sequence"/>
</dbReference>
<organism evidence="4 5">
    <name type="scientific">Hydrogenophaga laconesensis</name>
    <dbReference type="NCBI Taxonomy" id="1805971"/>
    <lineage>
        <taxon>Bacteria</taxon>
        <taxon>Pseudomonadati</taxon>
        <taxon>Pseudomonadota</taxon>
        <taxon>Betaproteobacteria</taxon>
        <taxon>Burkholderiales</taxon>
        <taxon>Comamonadaceae</taxon>
        <taxon>Hydrogenophaga</taxon>
    </lineage>
</organism>
<dbReference type="Pfam" id="PF01979">
    <property type="entry name" value="Amidohydro_1"/>
    <property type="match status" value="1"/>
</dbReference>
<keyword evidence="5" id="KW-1185">Reference proteome</keyword>
<comment type="similarity">
    <text evidence="1">Belongs to the metallo-dependent hydrolases superfamily. ATZ/TRZ family.</text>
</comment>
<feature type="domain" description="Amidohydrolase-related" evidence="3">
    <location>
        <begin position="60"/>
        <end position="417"/>
    </location>
</feature>
<sequence length="460" mass="49362">MNTTTTSTKLIRDALVLTMDPVLGDIPQGDVLVRGNRIEQVARNLPSPAGAEVIDGRGMILIPGLIDSHTHMWQVPLKGQGTGLWGTADYQKHVFPLREKFGAIDMKDACFAAGMEMMDNGITTVLDFCHNTMTPEHAEESIAAHRRTGQRVLFAYGMLGSHQTHKADHAWRLAQVRELAADLGSSAHDSLIRLGIAVASLEYSSMEMVRKEVEMGRELGLPMTFHQNPPGQIHALGEAGLLGADLLPVHANVATDAELDLLAACGAGISFTVEGEFGGGRSMSVVGRAHRAGVTPSLGVDVPSRITMDLFSQMRLTYNVMRAEEATAERIAGRWPLARHPGTPHIQPRHMLEYVTVNAARAVGRGDELGRIKPGYLADLVLLTPGHYGMSLGDPAAHVALMSTPADVHTVVVNGEVRKRAGELVDLKRAEAVEASRRVRERVLGAGKGSPAPAVAESVA</sequence>
<evidence type="ECO:0000256" key="2">
    <source>
        <dbReference type="ARBA" id="ARBA00022801"/>
    </source>
</evidence>
<dbReference type="SUPFAM" id="SSF51338">
    <property type="entry name" value="Composite domain of metallo-dependent hydrolases"/>
    <property type="match status" value="1"/>
</dbReference>
<dbReference type="RefSeq" id="WP_204735915.1">
    <property type="nucleotide sequence ID" value="NZ_JAVDWE010000007.1"/>
</dbReference>
<dbReference type="GO" id="GO:0016787">
    <property type="term" value="F:hydrolase activity"/>
    <property type="evidence" value="ECO:0007669"/>
    <property type="project" value="UniProtKB-KW"/>
</dbReference>
<dbReference type="PANTHER" id="PTHR43794">
    <property type="entry name" value="AMINOHYDROLASE SSNA-RELATED"/>
    <property type="match status" value="1"/>
</dbReference>